<sequence length="936" mass="106392">MADSIISLGVEKLWELVSQEYELFQGVEEQITELKGDLNMLMAFLYDADSKKQTRALARNCLEEIKEITYDAEDIIETFLLKGSGIKSHMKSLACFSGGRREIALEITSISKRVSKVIKVMQTLGIKSDIMDGGDSQAQLKRQRETRHTFSSEPESNLVGLEKNVDKLVEELVENYSTHGVSVTGLGGLGKTTLVRQVFNHDRVKDHFDGLAWVCVSQEFTRKYVWETILKNLSHGDYVAAIKEDELQKSLISEDKSNDINISLNKKISDMNEDELQEKLIQLLETKKTLIVFDDVWTRKDWDIIKPMFPERKAGWKVMLTSRNDDVHPQCVSFKPKGLTLDECWKLLQMIAFPKNDTTGYIIDNEMVVMAKEMRKHCGGLPLAVKVLGGLLAAKHTLRQWEMIYENIKHHIVGGISFSETDGCSVKHVLSLSFEGLPSYLKHSLLHLASYPEDHKISLEKVSYVLAAEGITKPMEYEGATIRDVVDLYIEELVKRNMVISERNMLTWRFETCQLHDLMREICLLKAKEEKFLQIVTDPACRSSVHSQTCSKSRRLVVYCTDTFNGERQIKNSKLRSLLFIRVGNGFSYSIGSNFMVLQLLRVLDLSDVDFKGRKLPSNIGKLIHLKYLSLAGASLSHLPSSLRNLKSLLYLNLKIVSGLTNMPNVFEDMLELRYLCLPFRTPGRTKLELGNLLKLEKLMNFSSDHSSLTDLHGMTRLKSLSIYISGKEGWAMETLSSTLSKLGHLENLSIDSTPFVNSKLPMLMRYNPKLPDVQHLPSHLTTISLERCCLVEDPMPILEKLLQLKQVVIEYKAFVGRVMVCSSGGFPQLHTLKIVGLEWLQEWLVEKGSMSRLHTLTMDMEPMFKKLPNGLRFITSLKELTLSTKERGFEKKVAKGGEDYRIVNHIPLIRIRSPTTHGQVIYSNFPSPITCETIS</sequence>
<evidence type="ECO:0000256" key="3">
    <source>
        <dbReference type="ARBA" id="ARBA00022821"/>
    </source>
</evidence>
<dbReference type="PANTHER" id="PTHR23155">
    <property type="entry name" value="DISEASE RESISTANCE PROTEIN RP"/>
    <property type="match status" value="1"/>
</dbReference>
<dbReference type="Gene3D" id="1.10.10.10">
    <property type="entry name" value="Winged helix-like DNA-binding domain superfamily/Winged helix DNA-binding domain"/>
    <property type="match status" value="1"/>
</dbReference>
<dbReference type="Gene3D" id="1.10.8.430">
    <property type="entry name" value="Helical domain of apoptotic protease-activating factors"/>
    <property type="match status" value="1"/>
</dbReference>
<keyword evidence="3" id="KW-0611">Plant defense</keyword>
<dbReference type="InterPro" id="IPR041118">
    <property type="entry name" value="Rx_N"/>
</dbReference>
<dbReference type="Gene3D" id="3.40.50.300">
    <property type="entry name" value="P-loop containing nucleotide triphosphate hydrolases"/>
    <property type="match status" value="1"/>
</dbReference>
<dbReference type="Pfam" id="PF23598">
    <property type="entry name" value="LRR_14"/>
    <property type="match status" value="1"/>
</dbReference>
<keyword evidence="8" id="KW-1185">Reference proteome</keyword>
<dbReference type="InterPro" id="IPR002182">
    <property type="entry name" value="NB-ARC"/>
</dbReference>
<dbReference type="PANTHER" id="PTHR23155:SF1185">
    <property type="entry name" value="DISEASE RESISTANCE RPP8-LIKE PROTEIN 3-RELATED"/>
    <property type="match status" value="1"/>
</dbReference>
<dbReference type="Gene3D" id="3.80.10.10">
    <property type="entry name" value="Ribonuclease Inhibitor"/>
    <property type="match status" value="1"/>
</dbReference>
<dbReference type="InterPro" id="IPR055414">
    <property type="entry name" value="LRR_R13L4/SHOC2-like"/>
</dbReference>
<evidence type="ECO:0000259" key="6">
    <source>
        <dbReference type="Pfam" id="PF23559"/>
    </source>
</evidence>
<dbReference type="InterPro" id="IPR038005">
    <property type="entry name" value="RX-like_CC"/>
</dbReference>
<dbReference type="InterPro" id="IPR044974">
    <property type="entry name" value="Disease_R_plants"/>
</dbReference>
<evidence type="ECO:0000256" key="1">
    <source>
        <dbReference type="ARBA" id="ARBA00022737"/>
    </source>
</evidence>
<evidence type="ECO:0000313" key="10">
    <source>
        <dbReference type="RefSeq" id="XP_019093834.1"/>
    </source>
</evidence>
<evidence type="ECO:0000313" key="9">
    <source>
        <dbReference type="RefSeq" id="XP_010470195.1"/>
    </source>
</evidence>
<keyword evidence="2" id="KW-0547">Nucleotide-binding</keyword>
<protein>
    <submittedName>
        <fullName evidence="9 10">Disease resistance protein At1g59780</fullName>
    </submittedName>
</protein>
<evidence type="ECO:0000256" key="2">
    <source>
        <dbReference type="ARBA" id="ARBA00022741"/>
    </source>
</evidence>
<dbReference type="Pfam" id="PF00931">
    <property type="entry name" value="NB-ARC"/>
    <property type="match status" value="1"/>
</dbReference>
<organism evidence="8 10">
    <name type="scientific">Camelina sativa</name>
    <name type="common">False flax</name>
    <name type="synonym">Myagrum sativum</name>
    <dbReference type="NCBI Taxonomy" id="90675"/>
    <lineage>
        <taxon>Eukaryota</taxon>
        <taxon>Viridiplantae</taxon>
        <taxon>Streptophyta</taxon>
        <taxon>Embryophyta</taxon>
        <taxon>Tracheophyta</taxon>
        <taxon>Spermatophyta</taxon>
        <taxon>Magnoliopsida</taxon>
        <taxon>eudicotyledons</taxon>
        <taxon>Gunneridae</taxon>
        <taxon>Pentapetalae</taxon>
        <taxon>rosids</taxon>
        <taxon>malvids</taxon>
        <taxon>Brassicales</taxon>
        <taxon>Brassicaceae</taxon>
        <taxon>Camelineae</taxon>
        <taxon>Camelina</taxon>
    </lineage>
</organism>
<dbReference type="RefSeq" id="XP_019093834.1">
    <property type="nucleotide sequence ID" value="XM_019238289.1"/>
</dbReference>
<dbReference type="InterPro" id="IPR058922">
    <property type="entry name" value="WHD_DRP"/>
</dbReference>
<dbReference type="PRINTS" id="PR00364">
    <property type="entry name" value="DISEASERSIST"/>
</dbReference>
<dbReference type="Pfam" id="PF23559">
    <property type="entry name" value="WHD_DRP"/>
    <property type="match status" value="1"/>
</dbReference>
<dbReference type="SUPFAM" id="SSF52058">
    <property type="entry name" value="L domain-like"/>
    <property type="match status" value="1"/>
</dbReference>
<dbReference type="CDD" id="cd14798">
    <property type="entry name" value="RX-CC_like"/>
    <property type="match status" value="1"/>
</dbReference>
<dbReference type="RefSeq" id="XP_010470195.1">
    <property type="nucleotide sequence ID" value="XM_010471893.2"/>
</dbReference>
<feature type="domain" description="Disease resistance R13L4/SHOC-2-like LRR" evidence="7">
    <location>
        <begin position="593"/>
        <end position="893"/>
    </location>
</feature>
<accession>A0ABM1R496</accession>
<dbReference type="InterPro" id="IPR032675">
    <property type="entry name" value="LRR_dom_sf"/>
</dbReference>
<evidence type="ECO:0000259" key="5">
    <source>
        <dbReference type="Pfam" id="PF18052"/>
    </source>
</evidence>
<name>A0ABM1R496_CAMSA</name>
<dbReference type="GeneID" id="104750140"/>
<evidence type="ECO:0000313" key="8">
    <source>
        <dbReference type="Proteomes" id="UP000694864"/>
    </source>
</evidence>
<dbReference type="InterPro" id="IPR027417">
    <property type="entry name" value="P-loop_NTPase"/>
</dbReference>
<reference evidence="9 10" key="3">
    <citation type="submission" date="2025-05" db="UniProtKB">
        <authorList>
            <consortium name="RefSeq"/>
        </authorList>
    </citation>
    <scope>IDENTIFICATION</scope>
    <source>
        <tissue evidence="9 10">Leaf</tissue>
    </source>
</reference>
<dbReference type="Gene3D" id="1.20.5.4130">
    <property type="match status" value="1"/>
</dbReference>
<feature type="domain" description="Disease resistance protein winged helix" evidence="6">
    <location>
        <begin position="451"/>
        <end position="522"/>
    </location>
</feature>
<dbReference type="Pfam" id="PF18052">
    <property type="entry name" value="Rx_N"/>
    <property type="match status" value="1"/>
</dbReference>
<dbReference type="SUPFAM" id="SSF52540">
    <property type="entry name" value="P-loop containing nucleoside triphosphate hydrolases"/>
    <property type="match status" value="1"/>
</dbReference>
<dbReference type="Proteomes" id="UP000694864">
    <property type="component" value="Chromosome 16"/>
</dbReference>
<proteinExistence type="predicted"/>
<evidence type="ECO:0000259" key="4">
    <source>
        <dbReference type="Pfam" id="PF00931"/>
    </source>
</evidence>
<feature type="domain" description="Disease resistance N-terminal" evidence="5">
    <location>
        <begin position="6"/>
        <end position="88"/>
    </location>
</feature>
<dbReference type="InterPro" id="IPR036388">
    <property type="entry name" value="WH-like_DNA-bd_sf"/>
</dbReference>
<feature type="domain" description="NB-ARC" evidence="4">
    <location>
        <begin position="162"/>
        <end position="357"/>
    </location>
</feature>
<keyword evidence="1" id="KW-0677">Repeat</keyword>
<evidence type="ECO:0000259" key="7">
    <source>
        <dbReference type="Pfam" id="PF23598"/>
    </source>
</evidence>
<reference evidence="8" key="2">
    <citation type="journal article" date="2014" name="Nat. Commun.">
        <title>The emerging biofuel crop Camelina sativa retains a highly undifferentiated hexaploid genome structure.</title>
        <authorList>
            <person name="Kagale S."/>
            <person name="Koh C."/>
            <person name="Nixon J."/>
            <person name="Bollina V."/>
            <person name="Clarke W.E."/>
            <person name="Tuteja R."/>
            <person name="Spillane C."/>
            <person name="Robinson S.J."/>
            <person name="Links M.G."/>
            <person name="Clarke C."/>
            <person name="Higgins E.E."/>
            <person name="Huebert T."/>
            <person name="Sharpe A.G."/>
            <person name="Parkin I.A."/>
        </authorList>
    </citation>
    <scope>NUCLEOTIDE SEQUENCE [LARGE SCALE GENOMIC DNA]</scope>
    <source>
        <strain evidence="8">r\DH55</strain>
    </source>
</reference>
<gene>
    <name evidence="9 10" type="primary">LOC104750140</name>
</gene>
<dbReference type="InterPro" id="IPR042197">
    <property type="entry name" value="Apaf_helical"/>
</dbReference>
<reference evidence="8" key="1">
    <citation type="journal article" date="1997" name="Nucleic Acids Res.">
        <title>tRNAscan-SE: a program for improved detection of transfer RNA genes in genomic sequence.</title>
        <authorList>
            <person name="Lowe T.M."/>
            <person name="Eddy S.R."/>
        </authorList>
    </citation>
    <scope>NUCLEOTIDE SEQUENCE [LARGE SCALE GENOMIC DNA]</scope>
    <source>
        <strain evidence="8">r\DH55</strain>
    </source>
</reference>